<organism evidence="1 2">
    <name type="scientific">Luteibacter jiangsuensis</name>
    <dbReference type="NCBI Taxonomy" id="637577"/>
    <lineage>
        <taxon>Bacteria</taxon>
        <taxon>Pseudomonadati</taxon>
        <taxon>Pseudomonadota</taxon>
        <taxon>Gammaproteobacteria</taxon>
        <taxon>Lysobacterales</taxon>
        <taxon>Rhodanobacteraceae</taxon>
        <taxon>Luteibacter</taxon>
    </lineage>
</organism>
<dbReference type="RefSeq" id="WP_306848123.1">
    <property type="nucleotide sequence ID" value="NZ_JAUSSK010000002.1"/>
</dbReference>
<keyword evidence="2" id="KW-1185">Reference proteome</keyword>
<evidence type="ECO:0000313" key="1">
    <source>
        <dbReference type="EMBL" id="MDQ0008980.1"/>
    </source>
</evidence>
<evidence type="ECO:0000313" key="2">
    <source>
        <dbReference type="Proteomes" id="UP001237737"/>
    </source>
</evidence>
<reference evidence="1 2" key="1">
    <citation type="submission" date="2023-07" db="EMBL/GenBank/DDBJ databases">
        <title>Sorghum-associated microbial communities from plants grown in Nebraska, USA.</title>
        <authorList>
            <person name="Schachtman D."/>
        </authorList>
    </citation>
    <scope>NUCLEOTIDE SEQUENCE [LARGE SCALE GENOMIC DNA]</scope>
    <source>
        <strain evidence="1 2">CC60</strain>
    </source>
</reference>
<proteinExistence type="predicted"/>
<protein>
    <recommendedName>
        <fullName evidence="3">Penicillin amidase</fullName>
    </recommendedName>
</protein>
<name>A0ABT9SW26_9GAMM</name>
<dbReference type="EMBL" id="JAUSSK010000002">
    <property type="protein sequence ID" value="MDQ0008980.1"/>
    <property type="molecule type" value="Genomic_DNA"/>
</dbReference>
<evidence type="ECO:0008006" key="3">
    <source>
        <dbReference type="Google" id="ProtNLM"/>
    </source>
</evidence>
<gene>
    <name evidence="1" type="ORF">J2T07_001157</name>
</gene>
<accession>A0ABT9SW26</accession>
<sequence>MDTMPPQAPPALTQSPYAAATDAFDRLVGLQAWLATQTAAMPALPETFDNAAIGPYRAAVESFWQAPAEGSAGASRRDTLAAHLASAALDLALLGHHDGTLDGDALALARDLRASGPLPAHLSVREPMFGTTPYAGVLLIQDLRTPERVLLFSTQLGWEAFPRLADALAALERRARRGLADQPDLPGIARQHLAHLGPDPFVTSRPLAGPPFDTLVQRLIDVQRDKLEQAGFEFALARDGQTRDAVLTDTVFDALRLDRAVDVTALLAVRHGSLMEAFNTQRLARVPAAVAQHWREAEDAYRSTLAAITTREAQAGLATPPSLTDYATTALGERLRARGITHDPADIQVQIDRGTDPAARLESLQALFQGPAPAHIRLLDLAYQNLAAFEPVRLSAQAGDGTPLPALDDAAIRQLVRDLDLATRYPALVQTTFRTGPEAPIRREHAASLQRAHMGLLAAEARLSYYLHDAPRSFRTDHAERGYRWVQAALDAPDPAHRARVEGHEVVVRQVTYRGTPVRDLLVFGVRNPASVPSIVMYTPDAPDGITFREFDDRAEAGRRLLYHPAFREYLLDRLPADEARVLPNGSARAFAGDHLAQWVLGTSDTSDYTRTDVRFEERDIEGDFLHAAYQTDIQLGLRNVLTLTRSAGQAHWAWLVDRLGSSLSQRILHDVLQGVLTAPARAAQAAWRFYDNVKAGDHAHAVVDFADFYNASLAAAAPVHALGSAPLARAILGARVRFAGRLVEARPAVQPAVVFEAGYLAKGVHTSAPPNAQGIFTLQGRSYIEHRGHLYGVRYDPHIGTWRLSRPGGNPAFRGPAIRRTGDGSWAFHQLGPRGGTGRGAPGAHVQQGNLYEEYSQEIELAFPDAFERDLVHSQMQAELTPGGPAAAITAAQRARWNEVVRRADVRVANRAQQPAAWPPPGYPMDLAPPSAPNGFQRISGADVPAELWYYGAKPMRDHGVRVYSPDGSAYFPSIRLAGNTNGIRVTTVPPTAPIAEIRNAAGAPDLVRSNTFAVRIDARDMRPQFNYPNLSVMRRTGSHPNVYFIGDDGYRRSTISLMRPRHTIIGTLPPEAPYAPGAPAPGRN</sequence>
<dbReference type="Proteomes" id="UP001237737">
    <property type="component" value="Unassembled WGS sequence"/>
</dbReference>
<comment type="caution">
    <text evidence="1">The sequence shown here is derived from an EMBL/GenBank/DDBJ whole genome shotgun (WGS) entry which is preliminary data.</text>
</comment>